<protein>
    <recommendedName>
        <fullName evidence="19">Receptor-like serine/threonine-protein kinase</fullName>
        <ecNumber evidence="19">2.7.11.1</ecNumber>
    </recommendedName>
</protein>
<dbReference type="FunFam" id="1.10.510.10:FF:000248">
    <property type="entry name" value="S-receptor-like kinase 5"/>
    <property type="match status" value="1"/>
</dbReference>
<evidence type="ECO:0000256" key="10">
    <source>
        <dbReference type="ARBA" id="ARBA00022777"/>
    </source>
</evidence>
<keyword evidence="7" id="KW-0732">Signal</keyword>
<evidence type="ECO:0000256" key="14">
    <source>
        <dbReference type="ARBA" id="ARBA00023157"/>
    </source>
</evidence>
<dbReference type="OrthoDB" id="4062651at2759"/>
<reference evidence="25 26" key="1">
    <citation type="journal article" date="2020" name="Nat. Food">
        <title>A phased Vanilla planifolia genome enables genetic improvement of flavour and production.</title>
        <authorList>
            <person name="Hasing T."/>
            <person name="Tang H."/>
            <person name="Brym M."/>
            <person name="Khazi F."/>
            <person name="Huang T."/>
            <person name="Chambers A.H."/>
        </authorList>
    </citation>
    <scope>NUCLEOTIDE SEQUENCE [LARGE SCALE GENOMIC DNA]</scope>
    <source>
        <tissue evidence="25">Leaf</tissue>
    </source>
</reference>
<evidence type="ECO:0000256" key="19">
    <source>
        <dbReference type="PIRNR" id="PIRNR000641"/>
    </source>
</evidence>
<dbReference type="GO" id="GO:0016020">
    <property type="term" value="C:membrane"/>
    <property type="evidence" value="ECO:0007669"/>
    <property type="project" value="UniProtKB-SubCell"/>
</dbReference>
<evidence type="ECO:0000256" key="7">
    <source>
        <dbReference type="ARBA" id="ARBA00022729"/>
    </source>
</evidence>
<dbReference type="GO" id="GO:0004674">
    <property type="term" value="F:protein serine/threonine kinase activity"/>
    <property type="evidence" value="ECO:0007669"/>
    <property type="project" value="UniProtKB-KW"/>
</dbReference>
<keyword evidence="10 19" id="KW-0418">Kinase</keyword>
<evidence type="ECO:0000313" key="26">
    <source>
        <dbReference type="Proteomes" id="UP000639772"/>
    </source>
</evidence>
<organism evidence="25 26">
    <name type="scientific">Vanilla planifolia</name>
    <name type="common">Vanilla</name>
    <dbReference type="NCBI Taxonomy" id="51239"/>
    <lineage>
        <taxon>Eukaryota</taxon>
        <taxon>Viridiplantae</taxon>
        <taxon>Streptophyta</taxon>
        <taxon>Embryophyta</taxon>
        <taxon>Tracheophyta</taxon>
        <taxon>Spermatophyta</taxon>
        <taxon>Magnoliopsida</taxon>
        <taxon>Liliopsida</taxon>
        <taxon>Asparagales</taxon>
        <taxon>Orchidaceae</taxon>
        <taxon>Vanilloideae</taxon>
        <taxon>Vanilleae</taxon>
        <taxon>Vanilla</taxon>
    </lineage>
</organism>
<evidence type="ECO:0000259" key="22">
    <source>
        <dbReference type="PROSITE" id="PS50011"/>
    </source>
</evidence>
<keyword evidence="8" id="KW-0430">Lectin</keyword>
<dbReference type="EMBL" id="JADCNM010000002">
    <property type="protein sequence ID" value="KAG0493834.1"/>
    <property type="molecule type" value="Genomic_DNA"/>
</dbReference>
<dbReference type="EC" id="2.7.11.1" evidence="19"/>
<proteinExistence type="inferred from homology"/>
<evidence type="ECO:0000256" key="9">
    <source>
        <dbReference type="ARBA" id="ARBA00022741"/>
    </source>
</evidence>
<evidence type="ECO:0000256" key="2">
    <source>
        <dbReference type="ARBA" id="ARBA00022527"/>
    </source>
</evidence>
<dbReference type="InterPro" id="IPR011009">
    <property type="entry name" value="Kinase-like_dom_sf"/>
</dbReference>
<evidence type="ECO:0000256" key="1">
    <source>
        <dbReference type="ARBA" id="ARBA00004479"/>
    </source>
</evidence>
<keyword evidence="14" id="KW-1015">Disulfide bond</keyword>
<dbReference type="PANTHER" id="PTHR47976:SF30">
    <property type="entry name" value="RECEPTOR-LIKE SERINE_THREONINE-PROTEIN KINASE"/>
    <property type="match status" value="1"/>
</dbReference>
<feature type="binding site" evidence="20">
    <location>
        <position position="611"/>
    </location>
    <ligand>
        <name>ATP</name>
        <dbReference type="ChEBI" id="CHEBI:30616"/>
    </ligand>
</feature>
<dbReference type="Pfam" id="PF00954">
    <property type="entry name" value="S_locus_glycop"/>
    <property type="match status" value="1"/>
</dbReference>
<sequence length="893" mass="99654">MFNITRELQNCTGALRRRTIWHQTRHNREVTGQRMRSCLFSSESSIDLRPSGAMAMSPRAVFLLFHAAFLLPVFQSKTFEHSTANLSTLWTNHPLLLRPSVTYPDGSTVRPLLLHGARGPSFAFGFYCSAPCHAFFLSIYIVFTKGKSVITRIKNIPPSVVWSANRGRPVQENATLFFSPNGDLVLRDVDGNTVWSSNTSGLGATALTLLNSGNLVVLDSQKRNLWASFDHPTDSLLLGQTLREGQRLTSERTISIAPVYLALQEDGLRAFVDTNPPQLYIAEPAVGSEVKGNGIFHLSFNNNSLDLIVLLDGTGRPNLSFPLTAAPPSHQFLRLNEDGLLKQFIWNNEWGFINHDVELLQDRCGYPNVCGPYGLCSPMHCSCPQAATADSAFFKPLNASNTNLGCTLMTPISCNSMESHQLLTLENISYFNYADKFAAAMQSTEVEICKQACLRNCSCKAAFFRSYKASLLGSCYLPSEIFSLTVIEYNPNGFKSTAFLKVQLPLKAPGPSSTRLESYMDASPSRRRKNWVMGLISGSILASISVFVIILIRMRRIKDEDKFDTIPGMPARFSFAEIKAATENFKQKIGKGGFGTVFEGTLRNGTKVAVKRLDGVGQGKKEFLAEVETIGAIHHINLVRLIGFCAEKSHRFLVLEYMPNGSLDKWIFGRTNDGALDWETRRKIIIDIAKGLSYLHEECQHRIAHLDIKPQNILLDENFHAKVADFGMSKLIDRDESQVMTRMRGTPGYLAPEWLTSVITEKVDVYSFGVLLMEIMCGRMNLEPAQPKEDVQLLILLQEKLRANLLSDLCDKRSTDMQLHEEEAVDMMRLAIWCLQSQSSKRPPMSKVVKVLEGCSPVETNIDYDLFGSDYLFASQDAAFFQPMASSLLIKST</sequence>
<dbReference type="GO" id="GO:0005524">
    <property type="term" value="F:ATP binding"/>
    <property type="evidence" value="ECO:0007669"/>
    <property type="project" value="UniProtKB-UniRule"/>
</dbReference>
<dbReference type="Pfam" id="PF01453">
    <property type="entry name" value="B_lectin"/>
    <property type="match status" value="1"/>
</dbReference>
<dbReference type="Gene3D" id="1.10.510.10">
    <property type="entry name" value="Transferase(Phosphotransferase) domain 1"/>
    <property type="match status" value="1"/>
</dbReference>
<comment type="caution">
    <text evidence="25">The sequence shown here is derived from an EMBL/GenBank/DDBJ whole genome shotgun (WGS) entry which is preliminary data.</text>
</comment>
<dbReference type="InterPro" id="IPR017441">
    <property type="entry name" value="Protein_kinase_ATP_BS"/>
</dbReference>
<keyword evidence="13 21" id="KW-0472">Membrane</keyword>
<dbReference type="Pfam" id="PF00069">
    <property type="entry name" value="Pkinase"/>
    <property type="match status" value="1"/>
</dbReference>
<dbReference type="PIRSF" id="PIRSF000641">
    <property type="entry name" value="SRK"/>
    <property type="match status" value="1"/>
</dbReference>
<keyword evidence="6 21" id="KW-0812">Transmembrane</keyword>
<name>A0A835RLP2_VANPL</name>
<keyword evidence="3" id="KW-0245">EGF-like domain</keyword>
<dbReference type="Gene3D" id="2.90.10.10">
    <property type="entry name" value="Bulb-type lectin domain"/>
    <property type="match status" value="1"/>
</dbReference>
<dbReference type="AlphaFoldDB" id="A0A835RLP2"/>
<dbReference type="GO" id="GO:0048544">
    <property type="term" value="P:recognition of pollen"/>
    <property type="evidence" value="ECO:0007669"/>
    <property type="project" value="InterPro"/>
</dbReference>
<keyword evidence="15" id="KW-0675">Receptor</keyword>
<feature type="transmembrane region" description="Helical" evidence="21">
    <location>
        <begin position="531"/>
        <end position="552"/>
    </location>
</feature>
<dbReference type="InterPro" id="IPR000719">
    <property type="entry name" value="Prot_kinase_dom"/>
</dbReference>
<evidence type="ECO:0000256" key="15">
    <source>
        <dbReference type="ARBA" id="ARBA00023170"/>
    </source>
</evidence>
<dbReference type="SMART" id="SM00108">
    <property type="entry name" value="B_lectin"/>
    <property type="match status" value="1"/>
</dbReference>
<gene>
    <name evidence="25" type="ORF">HPP92_004828</name>
</gene>
<evidence type="ECO:0000256" key="11">
    <source>
        <dbReference type="ARBA" id="ARBA00022840"/>
    </source>
</evidence>
<dbReference type="CDD" id="cd14066">
    <property type="entry name" value="STKc_IRAK"/>
    <property type="match status" value="1"/>
</dbReference>
<dbReference type="Gene3D" id="3.30.200.20">
    <property type="entry name" value="Phosphorylase Kinase, domain 1"/>
    <property type="match status" value="1"/>
</dbReference>
<evidence type="ECO:0000256" key="17">
    <source>
        <dbReference type="ARBA" id="ARBA00047899"/>
    </source>
</evidence>
<evidence type="ECO:0000259" key="23">
    <source>
        <dbReference type="PROSITE" id="PS50927"/>
    </source>
</evidence>
<dbReference type="CDD" id="cd01098">
    <property type="entry name" value="PAN_AP_plant"/>
    <property type="match status" value="1"/>
</dbReference>
<evidence type="ECO:0000256" key="21">
    <source>
        <dbReference type="SAM" id="Phobius"/>
    </source>
</evidence>
<feature type="domain" description="Bulb-type lectin" evidence="23">
    <location>
        <begin position="100"/>
        <end position="230"/>
    </location>
</feature>
<dbReference type="CDD" id="cd00028">
    <property type="entry name" value="B_lectin"/>
    <property type="match status" value="1"/>
</dbReference>
<comment type="catalytic activity">
    <reaction evidence="18 19">
        <text>L-seryl-[protein] + ATP = O-phospho-L-seryl-[protein] + ADP + H(+)</text>
        <dbReference type="Rhea" id="RHEA:17989"/>
        <dbReference type="Rhea" id="RHEA-COMP:9863"/>
        <dbReference type="Rhea" id="RHEA-COMP:11604"/>
        <dbReference type="ChEBI" id="CHEBI:15378"/>
        <dbReference type="ChEBI" id="CHEBI:29999"/>
        <dbReference type="ChEBI" id="CHEBI:30616"/>
        <dbReference type="ChEBI" id="CHEBI:83421"/>
        <dbReference type="ChEBI" id="CHEBI:456216"/>
        <dbReference type="EC" id="2.7.11.1"/>
    </reaction>
</comment>
<dbReference type="InterPro" id="IPR000858">
    <property type="entry name" value="S_locus_glycoprot_dom"/>
</dbReference>
<feature type="transmembrane region" description="Helical" evidence="21">
    <location>
        <begin position="122"/>
        <end position="143"/>
    </location>
</feature>
<evidence type="ECO:0000256" key="3">
    <source>
        <dbReference type="ARBA" id="ARBA00022536"/>
    </source>
</evidence>
<dbReference type="InterPro" id="IPR008271">
    <property type="entry name" value="Ser/Thr_kinase_AS"/>
</dbReference>
<keyword evidence="2 19" id="KW-0723">Serine/threonine-protein kinase</keyword>
<dbReference type="InterPro" id="IPR003609">
    <property type="entry name" value="Pan_app"/>
</dbReference>
<keyword evidence="5 19" id="KW-0808">Transferase</keyword>
<keyword evidence="9 19" id="KW-0547">Nucleotide-binding</keyword>
<dbReference type="PROSITE" id="PS50927">
    <property type="entry name" value="BULB_LECTIN"/>
    <property type="match status" value="1"/>
</dbReference>
<dbReference type="InterPro" id="IPR036426">
    <property type="entry name" value="Bulb-type_lectin_dom_sf"/>
</dbReference>
<dbReference type="Proteomes" id="UP000639772">
    <property type="component" value="Unassembled WGS sequence"/>
</dbReference>
<keyword evidence="16" id="KW-0325">Glycoprotein</keyword>
<dbReference type="PROSITE" id="PS00107">
    <property type="entry name" value="PROTEIN_KINASE_ATP"/>
    <property type="match status" value="1"/>
</dbReference>
<evidence type="ECO:0000313" key="25">
    <source>
        <dbReference type="EMBL" id="KAG0493834.1"/>
    </source>
</evidence>
<evidence type="ECO:0000256" key="20">
    <source>
        <dbReference type="PROSITE-ProRule" id="PRU10141"/>
    </source>
</evidence>
<dbReference type="PROSITE" id="PS50948">
    <property type="entry name" value="PAN"/>
    <property type="match status" value="1"/>
</dbReference>
<dbReference type="SMART" id="SM00220">
    <property type="entry name" value="S_TKc"/>
    <property type="match status" value="1"/>
</dbReference>
<dbReference type="InterPro" id="IPR001480">
    <property type="entry name" value="Bulb-type_lectin_dom"/>
</dbReference>
<keyword evidence="4" id="KW-0597">Phosphoprotein</keyword>
<dbReference type="PROSITE" id="PS00108">
    <property type="entry name" value="PROTEIN_KINASE_ST"/>
    <property type="match status" value="1"/>
</dbReference>
<evidence type="ECO:0000256" key="4">
    <source>
        <dbReference type="ARBA" id="ARBA00022553"/>
    </source>
</evidence>
<evidence type="ECO:0000256" key="6">
    <source>
        <dbReference type="ARBA" id="ARBA00022692"/>
    </source>
</evidence>
<comment type="subcellular location">
    <subcellularLocation>
        <location evidence="1">Membrane</location>
        <topology evidence="1">Single-pass type I membrane protein</topology>
    </subcellularLocation>
</comment>
<dbReference type="PANTHER" id="PTHR47976">
    <property type="entry name" value="G-TYPE LECTIN S-RECEPTOR-LIKE SERINE/THREONINE-PROTEIN KINASE SD2-5"/>
    <property type="match status" value="1"/>
</dbReference>
<evidence type="ECO:0000256" key="8">
    <source>
        <dbReference type="ARBA" id="ARBA00022734"/>
    </source>
</evidence>
<accession>A0A835RLP2</accession>
<comment type="similarity">
    <text evidence="19">Belongs to the protein kinase superfamily. Ser/Thr protein kinase family.</text>
</comment>
<dbReference type="InterPro" id="IPR024171">
    <property type="entry name" value="SRK-like_kinase"/>
</dbReference>
<dbReference type="GO" id="GO:0030246">
    <property type="term" value="F:carbohydrate binding"/>
    <property type="evidence" value="ECO:0007669"/>
    <property type="project" value="UniProtKB-KW"/>
</dbReference>
<dbReference type="InterPro" id="IPR051343">
    <property type="entry name" value="G-type_lectin_kinases/EP1-like"/>
</dbReference>
<evidence type="ECO:0000256" key="16">
    <source>
        <dbReference type="ARBA" id="ARBA00023180"/>
    </source>
</evidence>
<keyword evidence="11 19" id="KW-0067">ATP-binding</keyword>
<dbReference type="GO" id="GO:0051707">
    <property type="term" value="P:response to other organism"/>
    <property type="evidence" value="ECO:0007669"/>
    <property type="project" value="UniProtKB-ARBA"/>
</dbReference>
<evidence type="ECO:0000256" key="5">
    <source>
        <dbReference type="ARBA" id="ARBA00022679"/>
    </source>
</evidence>
<evidence type="ECO:0000256" key="12">
    <source>
        <dbReference type="ARBA" id="ARBA00022989"/>
    </source>
</evidence>
<evidence type="ECO:0000256" key="13">
    <source>
        <dbReference type="ARBA" id="ARBA00023136"/>
    </source>
</evidence>
<keyword evidence="12 21" id="KW-1133">Transmembrane helix</keyword>
<dbReference type="SUPFAM" id="SSF56112">
    <property type="entry name" value="Protein kinase-like (PK-like)"/>
    <property type="match status" value="1"/>
</dbReference>
<comment type="catalytic activity">
    <reaction evidence="17 19">
        <text>L-threonyl-[protein] + ATP = O-phospho-L-threonyl-[protein] + ADP + H(+)</text>
        <dbReference type="Rhea" id="RHEA:46608"/>
        <dbReference type="Rhea" id="RHEA-COMP:11060"/>
        <dbReference type="Rhea" id="RHEA-COMP:11605"/>
        <dbReference type="ChEBI" id="CHEBI:15378"/>
        <dbReference type="ChEBI" id="CHEBI:30013"/>
        <dbReference type="ChEBI" id="CHEBI:30616"/>
        <dbReference type="ChEBI" id="CHEBI:61977"/>
        <dbReference type="ChEBI" id="CHEBI:456216"/>
        <dbReference type="EC" id="2.7.11.1"/>
    </reaction>
</comment>
<evidence type="ECO:0000259" key="24">
    <source>
        <dbReference type="PROSITE" id="PS50948"/>
    </source>
</evidence>
<dbReference type="FunFam" id="3.30.200.20:FF:000178">
    <property type="entry name" value="serine/threonine-protein kinase PBS1-like"/>
    <property type="match status" value="1"/>
</dbReference>
<dbReference type="SUPFAM" id="SSF51110">
    <property type="entry name" value="alpha-D-mannose-specific plant lectins"/>
    <property type="match status" value="1"/>
</dbReference>
<evidence type="ECO:0000256" key="18">
    <source>
        <dbReference type="ARBA" id="ARBA00048679"/>
    </source>
</evidence>
<dbReference type="PROSITE" id="PS50011">
    <property type="entry name" value="PROTEIN_KINASE_DOM"/>
    <property type="match status" value="1"/>
</dbReference>
<feature type="domain" description="Apple" evidence="24">
    <location>
        <begin position="414"/>
        <end position="498"/>
    </location>
</feature>
<feature type="domain" description="Protein kinase" evidence="22">
    <location>
        <begin position="583"/>
        <end position="867"/>
    </location>
</feature>